<reference evidence="1" key="1">
    <citation type="journal article" date="2023" name="Mol. Phylogenet. Evol.">
        <title>Genome-scale phylogeny and comparative genomics of the fungal order Sordariales.</title>
        <authorList>
            <person name="Hensen N."/>
            <person name="Bonometti L."/>
            <person name="Westerberg I."/>
            <person name="Brannstrom I.O."/>
            <person name="Guillou S."/>
            <person name="Cros-Aarteil S."/>
            <person name="Calhoun S."/>
            <person name="Haridas S."/>
            <person name="Kuo A."/>
            <person name="Mondo S."/>
            <person name="Pangilinan J."/>
            <person name="Riley R."/>
            <person name="LaButti K."/>
            <person name="Andreopoulos B."/>
            <person name="Lipzen A."/>
            <person name="Chen C."/>
            <person name="Yan M."/>
            <person name="Daum C."/>
            <person name="Ng V."/>
            <person name="Clum A."/>
            <person name="Steindorff A."/>
            <person name="Ohm R.A."/>
            <person name="Martin F."/>
            <person name="Silar P."/>
            <person name="Natvig D.O."/>
            <person name="Lalanne C."/>
            <person name="Gautier V."/>
            <person name="Ament-Velasquez S.L."/>
            <person name="Kruys A."/>
            <person name="Hutchinson M.I."/>
            <person name="Powell A.J."/>
            <person name="Barry K."/>
            <person name="Miller A.N."/>
            <person name="Grigoriev I.V."/>
            <person name="Debuchy R."/>
            <person name="Gladieux P."/>
            <person name="Hiltunen Thoren M."/>
            <person name="Johannesson H."/>
        </authorList>
    </citation>
    <scope>NUCLEOTIDE SEQUENCE</scope>
    <source>
        <strain evidence="1">CBS 958.72</strain>
    </source>
</reference>
<accession>A0AAE0JV14</accession>
<protein>
    <submittedName>
        <fullName evidence="1">Uncharacterized protein</fullName>
    </submittedName>
</protein>
<feature type="non-terminal residue" evidence="1">
    <location>
        <position position="1"/>
    </location>
</feature>
<feature type="non-terminal residue" evidence="1">
    <location>
        <position position="79"/>
    </location>
</feature>
<gene>
    <name evidence="1" type="ORF">B0T24DRAFT_503033</name>
</gene>
<evidence type="ECO:0000313" key="2">
    <source>
        <dbReference type="Proteomes" id="UP001287356"/>
    </source>
</evidence>
<reference evidence="1" key="2">
    <citation type="submission" date="2023-06" db="EMBL/GenBank/DDBJ databases">
        <authorList>
            <consortium name="Lawrence Berkeley National Laboratory"/>
            <person name="Haridas S."/>
            <person name="Hensen N."/>
            <person name="Bonometti L."/>
            <person name="Westerberg I."/>
            <person name="Brannstrom I.O."/>
            <person name="Guillou S."/>
            <person name="Cros-Aarteil S."/>
            <person name="Calhoun S."/>
            <person name="Kuo A."/>
            <person name="Mondo S."/>
            <person name="Pangilinan J."/>
            <person name="Riley R."/>
            <person name="Labutti K."/>
            <person name="Andreopoulos B."/>
            <person name="Lipzen A."/>
            <person name="Chen C."/>
            <person name="Yanf M."/>
            <person name="Daum C."/>
            <person name="Ng V."/>
            <person name="Clum A."/>
            <person name="Steindorff A."/>
            <person name="Ohm R."/>
            <person name="Martin F."/>
            <person name="Silar P."/>
            <person name="Natvig D."/>
            <person name="Lalanne C."/>
            <person name="Gautier V."/>
            <person name="Ament-Velasquez S.L."/>
            <person name="Kruys A."/>
            <person name="Hutchinson M.I."/>
            <person name="Powell A.J."/>
            <person name="Barry K."/>
            <person name="Miller A.N."/>
            <person name="Grigoriev I.V."/>
            <person name="Debuchy R."/>
            <person name="Gladieux P."/>
            <person name="Thoren M.H."/>
            <person name="Johannesson H."/>
        </authorList>
    </citation>
    <scope>NUCLEOTIDE SEQUENCE</scope>
    <source>
        <strain evidence="1">CBS 958.72</strain>
    </source>
</reference>
<organism evidence="1 2">
    <name type="scientific">Lasiosphaeria ovina</name>
    <dbReference type="NCBI Taxonomy" id="92902"/>
    <lineage>
        <taxon>Eukaryota</taxon>
        <taxon>Fungi</taxon>
        <taxon>Dikarya</taxon>
        <taxon>Ascomycota</taxon>
        <taxon>Pezizomycotina</taxon>
        <taxon>Sordariomycetes</taxon>
        <taxon>Sordariomycetidae</taxon>
        <taxon>Sordariales</taxon>
        <taxon>Lasiosphaeriaceae</taxon>
        <taxon>Lasiosphaeria</taxon>
    </lineage>
</organism>
<dbReference type="Proteomes" id="UP001287356">
    <property type="component" value="Unassembled WGS sequence"/>
</dbReference>
<name>A0AAE0JV14_9PEZI</name>
<evidence type="ECO:0000313" key="1">
    <source>
        <dbReference type="EMBL" id="KAK3364971.1"/>
    </source>
</evidence>
<dbReference type="EMBL" id="JAULSN010000009">
    <property type="protein sequence ID" value="KAK3364971.1"/>
    <property type="molecule type" value="Genomic_DNA"/>
</dbReference>
<comment type="caution">
    <text evidence="1">The sequence shown here is derived from an EMBL/GenBank/DDBJ whole genome shotgun (WGS) entry which is preliminary data.</text>
</comment>
<keyword evidence="2" id="KW-1185">Reference proteome</keyword>
<sequence length="79" mass="9866">PIFQFTNAQDLFDEINCTRRDFLTVTKVSPSYFTEIQYEREKREKEGRRFRFRDYDSNYRFLIITILTNLYKRLHKPLY</sequence>
<proteinExistence type="predicted"/>
<dbReference type="AlphaFoldDB" id="A0AAE0JV14"/>